<dbReference type="EC" id="4.2.-.-" evidence="4"/>
<dbReference type="InterPro" id="IPR036754">
    <property type="entry name" value="YbaK/aa-tRNA-synt-asso_dom_sf"/>
</dbReference>
<keyword evidence="2 4" id="KW-0648">Protein biosynthesis</keyword>
<dbReference type="Proteomes" id="UP000194933">
    <property type="component" value="Unassembled WGS sequence"/>
</dbReference>
<dbReference type="NCBIfam" id="TIGR00011">
    <property type="entry name" value="YbaK_EbsC"/>
    <property type="match status" value="1"/>
</dbReference>
<accession>A0A2C9XQ91</accession>
<comment type="similarity">
    <text evidence="1 4">Belongs to the prolyl-tRNA editing family. YbaK/EbsC subfamily.</text>
</comment>
<dbReference type="SUPFAM" id="SSF55826">
    <property type="entry name" value="YbaK/ProRS associated domain"/>
    <property type="match status" value="1"/>
</dbReference>
<evidence type="ECO:0000313" key="7">
    <source>
        <dbReference type="Proteomes" id="UP000194933"/>
    </source>
</evidence>
<keyword evidence="3 4" id="KW-0456">Lyase</keyword>
<evidence type="ECO:0000256" key="3">
    <source>
        <dbReference type="ARBA" id="ARBA00023239"/>
    </source>
</evidence>
<dbReference type="InterPro" id="IPR007214">
    <property type="entry name" value="YbaK/aa-tRNA-synth-assoc-dom"/>
</dbReference>
<dbReference type="RefSeq" id="WP_086283782.1">
    <property type="nucleotide sequence ID" value="NZ_NGMO01000001.1"/>
</dbReference>
<evidence type="ECO:0000256" key="4">
    <source>
        <dbReference type="PIRNR" id="PIRNR006181"/>
    </source>
</evidence>
<dbReference type="EMBL" id="NGMO01000001">
    <property type="protein sequence ID" value="OTP12363.1"/>
    <property type="molecule type" value="Genomic_DNA"/>
</dbReference>
<dbReference type="Pfam" id="PF04073">
    <property type="entry name" value="tRNA_edit"/>
    <property type="match status" value="1"/>
</dbReference>
<organism evidence="6 7">
    <name type="scientific">Candidatus Enterococcus wittei</name>
    <dbReference type="NCBI Taxonomy" id="1987383"/>
    <lineage>
        <taxon>Bacteria</taxon>
        <taxon>Bacillati</taxon>
        <taxon>Bacillota</taxon>
        <taxon>Bacilli</taxon>
        <taxon>Lactobacillales</taxon>
        <taxon>Enterococcaceae</taxon>
        <taxon>Enterococcus</taxon>
    </lineage>
</organism>
<dbReference type="PANTHER" id="PTHR30411:SF0">
    <property type="entry name" value="CYS-TRNA(PRO)_CYS-TRNA(CYS) DEACYLASE YBAK"/>
    <property type="match status" value="1"/>
</dbReference>
<dbReference type="InterPro" id="IPR004369">
    <property type="entry name" value="Prolyl-tRNA_editing_YbaK/EbsC"/>
</dbReference>
<dbReference type="PANTHER" id="PTHR30411">
    <property type="entry name" value="CYTOPLASMIC PROTEIN"/>
    <property type="match status" value="1"/>
</dbReference>
<feature type="domain" description="YbaK/aminoacyl-tRNA synthetase-associated" evidence="5">
    <location>
        <begin position="35"/>
        <end position="150"/>
    </location>
</feature>
<evidence type="ECO:0000313" key="6">
    <source>
        <dbReference type="EMBL" id="OTP12363.1"/>
    </source>
</evidence>
<evidence type="ECO:0000256" key="1">
    <source>
        <dbReference type="ARBA" id="ARBA00009798"/>
    </source>
</evidence>
<dbReference type="AlphaFoldDB" id="A0A2C9XQ91"/>
<dbReference type="GO" id="GO:0016829">
    <property type="term" value="F:lyase activity"/>
    <property type="evidence" value="ECO:0007669"/>
    <property type="project" value="UniProtKB-KW"/>
</dbReference>
<gene>
    <name evidence="6" type="ORF">A5844_000596</name>
</gene>
<comment type="caution">
    <text evidence="6">The sequence shown here is derived from an EMBL/GenBank/DDBJ whole genome shotgun (WGS) entry which is preliminary data.</text>
</comment>
<dbReference type="GO" id="GO:0006412">
    <property type="term" value="P:translation"/>
    <property type="evidence" value="ECO:0007669"/>
    <property type="project" value="UniProtKB-KW"/>
</dbReference>
<evidence type="ECO:0000259" key="5">
    <source>
        <dbReference type="Pfam" id="PF04073"/>
    </source>
</evidence>
<sequence length="166" mass="18518">MAKKKQVKTNAIRMVEQKKIAYTEYEYEWDETHLSATEVASQLRESDSPIFKTLVAVGNVTGPIVAVIPGDNELDLKKLAKVSGNKKVEMLHLKDLEKTTGYIRGGCSPIGMKKQFPTFIEETAQNYPEIIISAGKRGLQIELAPKDIAELTHATFADIQVEKEKI</sequence>
<dbReference type="PIRSF" id="PIRSF006181">
    <property type="entry name" value="EbsC_YbaK"/>
    <property type="match status" value="1"/>
</dbReference>
<proteinExistence type="inferred from homology"/>
<name>A0A2C9XQ91_9ENTE</name>
<dbReference type="CDD" id="cd00002">
    <property type="entry name" value="YbaK_deacylase"/>
    <property type="match status" value="1"/>
</dbReference>
<dbReference type="Gene3D" id="3.90.960.10">
    <property type="entry name" value="YbaK/aminoacyl-tRNA synthetase-associated domain"/>
    <property type="match status" value="1"/>
</dbReference>
<dbReference type="GO" id="GO:0002161">
    <property type="term" value="F:aminoacyl-tRNA deacylase activity"/>
    <property type="evidence" value="ECO:0007669"/>
    <property type="project" value="InterPro"/>
</dbReference>
<evidence type="ECO:0000256" key="2">
    <source>
        <dbReference type="ARBA" id="ARBA00022917"/>
    </source>
</evidence>
<reference evidence="6 7" key="1">
    <citation type="submission" date="2017-05" db="EMBL/GenBank/DDBJ databases">
        <title>The Genome Sequence of Enterococcus sp. 10A9_DIV0425.</title>
        <authorList>
            <consortium name="The Broad Institute Genomics Platform"/>
            <consortium name="The Broad Institute Genomic Center for Infectious Diseases"/>
            <person name="Earl A."/>
            <person name="Manson A."/>
            <person name="Schwartman J."/>
            <person name="Gilmore M."/>
            <person name="Abouelleil A."/>
            <person name="Cao P."/>
            <person name="Chapman S."/>
            <person name="Cusick C."/>
            <person name="Shea T."/>
            <person name="Young S."/>
            <person name="Neafsey D."/>
            <person name="Nusbaum C."/>
            <person name="Birren B."/>
        </authorList>
    </citation>
    <scope>NUCLEOTIDE SEQUENCE [LARGE SCALE GENOMIC DNA]</scope>
    <source>
        <strain evidence="6 7">10A9_DIV0425</strain>
    </source>
</reference>
<dbReference type="STRING" id="1987383.A5844_000596"/>
<protein>
    <recommendedName>
        <fullName evidence="4">Cys-tRNA(Pro)/Cys-tRNA(Cys) deacylase</fullName>
        <ecNumber evidence="4">4.2.-.-</ecNumber>
    </recommendedName>
</protein>
<keyword evidence="7" id="KW-1185">Reference proteome</keyword>